<comment type="caution">
    <text evidence="1">The sequence shown here is derived from an EMBL/GenBank/DDBJ whole genome shotgun (WGS) entry which is preliminary data.</text>
</comment>
<dbReference type="OrthoDB" id="860366at2759"/>
<protein>
    <submittedName>
        <fullName evidence="1">Uncharacterized protein</fullName>
    </submittedName>
</protein>
<dbReference type="PANTHER" id="PTHR37721:SF1">
    <property type="entry name" value="OS05G0464200 PROTEIN"/>
    <property type="match status" value="1"/>
</dbReference>
<dbReference type="AlphaFoldDB" id="A0A8X7ZA05"/>
<gene>
    <name evidence="1" type="ORF">POTOM_029298</name>
</gene>
<proteinExistence type="predicted"/>
<evidence type="ECO:0000313" key="2">
    <source>
        <dbReference type="Proteomes" id="UP000886885"/>
    </source>
</evidence>
<keyword evidence="2" id="KW-1185">Reference proteome</keyword>
<name>A0A8X7ZA05_POPTO</name>
<dbReference type="EMBL" id="JAAWWB010000015">
    <property type="protein sequence ID" value="KAG6765271.1"/>
    <property type="molecule type" value="Genomic_DNA"/>
</dbReference>
<organism evidence="1 2">
    <name type="scientific">Populus tomentosa</name>
    <name type="common">Chinese white poplar</name>
    <dbReference type="NCBI Taxonomy" id="118781"/>
    <lineage>
        <taxon>Eukaryota</taxon>
        <taxon>Viridiplantae</taxon>
        <taxon>Streptophyta</taxon>
        <taxon>Embryophyta</taxon>
        <taxon>Tracheophyta</taxon>
        <taxon>Spermatophyta</taxon>
        <taxon>Magnoliopsida</taxon>
        <taxon>eudicotyledons</taxon>
        <taxon>Gunneridae</taxon>
        <taxon>Pentapetalae</taxon>
        <taxon>rosids</taxon>
        <taxon>fabids</taxon>
        <taxon>Malpighiales</taxon>
        <taxon>Salicaceae</taxon>
        <taxon>Saliceae</taxon>
        <taxon>Populus</taxon>
    </lineage>
</organism>
<reference evidence="1" key="1">
    <citation type="journal article" date="2020" name="bioRxiv">
        <title>Hybrid origin of Populus tomentosa Carr. identified through genome sequencing and phylogenomic analysis.</title>
        <authorList>
            <person name="An X."/>
            <person name="Gao K."/>
            <person name="Chen Z."/>
            <person name="Li J."/>
            <person name="Yang X."/>
            <person name="Yang X."/>
            <person name="Zhou J."/>
            <person name="Guo T."/>
            <person name="Zhao T."/>
            <person name="Huang S."/>
            <person name="Miao D."/>
            <person name="Khan W.U."/>
            <person name="Rao P."/>
            <person name="Ye M."/>
            <person name="Lei B."/>
            <person name="Liao W."/>
            <person name="Wang J."/>
            <person name="Ji L."/>
            <person name="Li Y."/>
            <person name="Guo B."/>
            <person name="Mustafa N.S."/>
            <person name="Li S."/>
            <person name="Yun Q."/>
            <person name="Keller S.R."/>
            <person name="Mao J."/>
            <person name="Zhang R."/>
            <person name="Strauss S.H."/>
        </authorList>
    </citation>
    <scope>NUCLEOTIDE SEQUENCE</scope>
    <source>
        <strain evidence="1">GM15</strain>
        <tissue evidence="1">Leaf</tissue>
    </source>
</reference>
<accession>A0A8X7ZA05</accession>
<dbReference type="Proteomes" id="UP000886885">
    <property type="component" value="Chromosome 8A"/>
</dbReference>
<evidence type="ECO:0000313" key="1">
    <source>
        <dbReference type="EMBL" id="KAG6765271.1"/>
    </source>
</evidence>
<sequence length="267" mass="30349">MASSYLTSTCNLVENHKLLSHEMLLHKLSQEVRRIHEKTLRAGEPGTGSAATIEEILCVLFLLLDNFKQWKISIRRDQKGQDQQGFLHKGVKLRRGYSRSWSRRETTFPDGFHILECYCIEHKHTTECPVHYVRQCYVFTLCFKLCDHLALYSCSQSPGYKDPSLWCHASLVFLLSSSPVTFKASFLSSLIPWKHTLLIFSQIRSMDNKNGTPGEKGNASLPPRRGQIKAKIGEDLKTFITGWAGGKNDKDGGKNLIYFPESGYCSK</sequence>
<dbReference type="PANTHER" id="PTHR37721">
    <property type="entry name" value="OS05G0464200 PROTEIN"/>
    <property type="match status" value="1"/>
</dbReference>